<evidence type="ECO:0000313" key="2">
    <source>
        <dbReference type="Proteomes" id="UP001496674"/>
    </source>
</evidence>
<gene>
    <name evidence="1" type="ORF">BSYN_27060</name>
</gene>
<dbReference type="EMBL" id="AP028055">
    <property type="protein sequence ID" value="BEH00442.1"/>
    <property type="molecule type" value="Genomic_DNA"/>
</dbReference>
<dbReference type="Proteomes" id="UP001496674">
    <property type="component" value="Chromosome"/>
</dbReference>
<evidence type="ECO:0000313" key="1">
    <source>
        <dbReference type="EMBL" id="BEH00442.1"/>
    </source>
</evidence>
<sequence>MVKVEAKNDPFNIPLNSINKVEVLFYDFDIYTTVTIVCETFEELAKPGLKIISNKRDISDLILCLNNLKIVEGNIEKRINVIYPDKTSGKMLLYADGKTLTWNGVKYRSTKQLVDNLNKSFSVSSEKILLKNKKDVEQFTKYISELHPIADIIDTRAKINIYTEKCIIPICVGEFDAKVIGESNVYKLTRELKDYIINLFNRSDNKMNISE</sequence>
<reference evidence="1 2" key="1">
    <citation type="submission" date="2023-04" db="EMBL/GenBank/DDBJ databases">
        <title>Draft genome sequence of acteroides sedimenti strain YN3PY1.</title>
        <authorList>
            <person name="Yoshida N."/>
        </authorList>
    </citation>
    <scope>NUCLEOTIDE SEQUENCE [LARGE SCALE GENOMIC DNA]</scope>
    <source>
        <strain evidence="1 2">YN3PY1</strain>
    </source>
</reference>
<name>A0ABM8IEV0_9BACE</name>
<organism evidence="1 2">
    <name type="scientific">Bacteroides sedimenti</name>
    <dbReference type="NCBI Taxonomy" id="2136147"/>
    <lineage>
        <taxon>Bacteria</taxon>
        <taxon>Pseudomonadati</taxon>
        <taxon>Bacteroidota</taxon>
        <taxon>Bacteroidia</taxon>
        <taxon>Bacteroidales</taxon>
        <taxon>Bacteroidaceae</taxon>
        <taxon>Bacteroides</taxon>
    </lineage>
</organism>
<keyword evidence="2" id="KW-1185">Reference proteome</keyword>
<proteinExistence type="predicted"/>
<accession>A0ABM8IEV0</accession>
<protein>
    <submittedName>
        <fullName evidence="1">Uncharacterized protein</fullName>
    </submittedName>
</protein>